<dbReference type="EMBL" id="BAABAS010000003">
    <property type="protein sequence ID" value="GAA4225142.1"/>
    <property type="molecule type" value="Genomic_DNA"/>
</dbReference>
<dbReference type="InterPro" id="IPR023213">
    <property type="entry name" value="CAT-like_dom_sf"/>
</dbReference>
<dbReference type="PANTHER" id="PTHR45527:SF1">
    <property type="entry name" value="FATTY ACID SYNTHASE"/>
    <property type="match status" value="1"/>
</dbReference>
<dbReference type="PANTHER" id="PTHR45527">
    <property type="entry name" value="NONRIBOSOMAL PEPTIDE SYNTHETASE"/>
    <property type="match status" value="1"/>
</dbReference>
<comment type="caution">
    <text evidence="2">The sequence shown here is derived from an EMBL/GenBank/DDBJ whole genome shotgun (WGS) entry which is preliminary data.</text>
</comment>
<dbReference type="SUPFAM" id="SSF52777">
    <property type="entry name" value="CoA-dependent acyltransferases"/>
    <property type="match status" value="2"/>
</dbReference>
<dbReference type="Proteomes" id="UP001501710">
    <property type="component" value="Unassembled WGS sequence"/>
</dbReference>
<proteinExistence type="predicted"/>
<dbReference type="Gene3D" id="3.30.559.30">
    <property type="entry name" value="Nonribosomal peptide synthetase, condensation domain"/>
    <property type="match status" value="1"/>
</dbReference>
<keyword evidence="3" id="KW-1185">Reference proteome</keyword>
<protein>
    <recommendedName>
        <fullName evidence="1">Condensation domain-containing protein</fullName>
    </recommendedName>
</protein>
<sequence>MLSLSWQRQTQERVLSKELANDETLFPLNASQRWLGDMLQEWPDIQTAIGASYKLEGSLRVEGLIRAIEAVVKRHDALRIRMPNDVPSVQRVLGTPSRAELVRCRQVKAESEKKFDDYIRAIYLKSLAEPFDLAVEYPFRFQLFRYGPESHALLCVFSHMAIDGRGRDLALKDLWDMFGTVDSLGERTAEGAGSEFEKAARAPSVQNPGVGGLGKVWQEPPVWRPRTELRGGGTETKSTGFKVHGEQLEHMRKASHQRDLTEFQWILAVFASLAFDLSNETRVAIAVPVDMRQRGERDVVGMFTSPMPIEICRSDSLLDLAKQAKKQLYSAVLLGQRNPDHAARRYRIPKRGGSEHLGSLKTGYLKLPPRPGKSEVDAVEIFRGYYDRPVDHECTGMELHAVSAESWLEITVLLGPAISNSNVADEIGPRFRARLQEASLIEKQSLLRQRITTAEPQTSAQFHGEHGR</sequence>
<evidence type="ECO:0000259" key="1">
    <source>
        <dbReference type="Pfam" id="PF00668"/>
    </source>
</evidence>
<name>A0ABP8BT39_9ACTN</name>
<dbReference type="Gene3D" id="3.30.559.10">
    <property type="entry name" value="Chloramphenicol acetyltransferase-like domain"/>
    <property type="match status" value="1"/>
</dbReference>
<evidence type="ECO:0000313" key="2">
    <source>
        <dbReference type="EMBL" id="GAA4225142.1"/>
    </source>
</evidence>
<reference evidence="3" key="1">
    <citation type="journal article" date="2019" name="Int. J. Syst. Evol. Microbiol.">
        <title>The Global Catalogue of Microorganisms (GCM) 10K type strain sequencing project: providing services to taxonomists for standard genome sequencing and annotation.</title>
        <authorList>
            <consortium name="The Broad Institute Genomics Platform"/>
            <consortium name="The Broad Institute Genome Sequencing Center for Infectious Disease"/>
            <person name="Wu L."/>
            <person name="Ma J."/>
        </authorList>
    </citation>
    <scope>NUCLEOTIDE SEQUENCE [LARGE SCALE GENOMIC DNA]</scope>
    <source>
        <strain evidence="3">JCM 17440</strain>
    </source>
</reference>
<accession>A0ABP8BT39</accession>
<evidence type="ECO:0000313" key="3">
    <source>
        <dbReference type="Proteomes" id="UP001501710"/>
    </source>
</evidence>
<feature type="domain" description="Condensation" evidence="1">
    <location>
        <begin position="49"/>
        <end position="178"/>
    </location>
</feature>
<gene>
    <name evidence="2" type="ORF">GCM10022254_06400</name>
</gene>
<dbReference type="InterPro" id="IPR001242">
    <property type="entry name" value="Condensation_dom"/>
</dbReference>
<dbReference type="Pfam" id="PF00668">
    <property type="entry name" value="Condensation"/>
    <property type="match status" value="1"/>
</dbReference>
<organism evidence="2 3">
    <name type="scientific">Actinomadura meridiana</name>
    <dbReference type="NCBI Taxonomy" id="559626"/>
    <lineage>
        <taxon>Bacteria</taxon>
        <taxon>Bacillati</taxon>
        <taxon>Actinomycetota</taxon>
        <taxon>Actinomycetes</taxon>
        <taxon>Streptosporangiales</taxon>
        <taxon>Thermomonosporaceae</taxon>
        <taxon>Actinomadura</taxon>
    </lineage>
</organism>